<dbReference type="PANTHER" id="PTHR39332:SF7">
    <property type="entry name" value="SRPBCC FAMILY PROTEIN"/>
    <property type="match status" value="1"/>
</dbReference>
<name>A2SEB1_METPP</name>
<evidence type="ECO:0000313" key="2">
    <source>
        <dbReference type="EMBL" id="ABM93900.1"/>
    </source>
</evidence>
<protein>
    <recommendedName>
        <fullName evidence="4">SRPBCC family protein</fullName>
    </recommendedName>
</protein>
<dbReference type="STRING" id="420662.Mpe_A0938"/>
<sequence length="168" mass="18048">MNTLLRHAAATGLLMALAGPSHADGAISFSRDVTIDRSPATVWKYVGDFNATDLWHPSVRNSTLTGRSNRPGAIRTLTLTGDSQMVEKLLAYDAAKTRYTYTTLKSPFPIKNCISTLSVSPTADGKTLLTWSASFDAVDVDEDIATEWVGIAFDGGLGKVATHFEKAP</sequence>
<dbReference type="InterPro" id="IPR023393">
    <property type="entry name" value="START-like_dom_sf"/>
</dbReference>
<dbReference type="InterPro" id="IPR019587">
    <property type="entry name" value="Polyketide_cyclase/dehydratase"/>
</dbReference>
<proteinExistence type="predicted"/>
<feature type="chain" id="PRO_5002646100" description="SRPBCC family protein" evidence="1">
    <location>
        <begin position="24"/>
        <end position="168"/>
    </location>
</feature>
<dbReference type="eggNOG" id="COG3832">
    <property type="taxonomic scope" value="Bacteria"/>
</dbReference>
<keyword evidence="1" id="KW-0732">Signal</keyword>
<dbReference type="AlphaFoldDB" id="A2SEB1"/>
<dbReference type="RefSeq" id="WP_011828538.1">
    <property type="nucleotide sequence ID" value="NC_008825.1"/>
</dbReference>
<dbReference type="KEGG" id="mpt:Mpe_A0938"/>
<dbReference type="EMBL" id="CP000555">
    <property type="protein sequence ID" value="ABM93900.1"/>
    <property type="molecule type" value="Genomic_DNA"/>
</dbReference>
<dbReference type="Gene3D" id="3.30.530.20">
    <property type="match status" value="1"/>
</dbReference>
<dbReference type="Pfam" id="PF10604">
    <property type="entry name" value="Polyketide_cyc2"/>
    <property type="match status" value="1"/>
</dbReference>
<dbReference type="PANTHER" id="PTHR39332">
    <property type="entry name" value="BLL4707 PROTEIN"/>
    <property type="match status" value="1"/>
</dbReference>
<accession>A2SEB1</accession>
<evidence type="ECO:0000313" key="3">
    <source>
        <dbReference type="Proteomes" id="UP000000366"/>
    </source>
</evidence>
<evidence type="ECO:0000256" key="1">
    <source>
        <dbReference type="SAM" id="SignalP"/>
    </source>
</evidence>
<evidence type="ECO:0008006" key="4">
    <source>
        <dbReference type="Google" id="ProtNLM"/>
    </source>
</evidence>
<organism evidence="2 3">
    <name type="scientific">Methylibium petroleiphilum (strain ATCC BAA-1232 / LMG 22953 / PM1)</name>
    <dbReference type="NCBI Taxonomy" id="420662"/>
    <lineage>
        <taxon>Bacteria</taxon>
        <taxon>Pseudomonadati</taxon>
        <taxon>Pseudomonadota</taxon>
        <taxon>Betaproteobacteria</taxon>
        <taxon>Burkholderiales</taxon>
        <taxon>Sphaerotilaceae</taxon>
        <taxon>Methylibium</taxon>
    </lineage>
</organism>
<keyword evidence="3" id="KW-1185">Reference proteome</keyword>
<gene>
    <name evidence="2" type="ordered locus">Mpe_A0938</name>
</gene>
<reference evidence="2 3" key="1">
    <citation type="journal article" date="2007" name="J. Bacteriol.">
        <title>Whole-genome analysis of the methyl tert-butyl ether-degrading beta-proteobacterium Methylibium petroleiphilum PM1.</title>
        <authorList>
            <person name="Kane S.R."/>
            <person name="Chakicherla A.Y."/>
            <person name="Chain P.S.G."/>
            <person name="Schmidt R."/>
            <person name="Shin M.W."/>
            <person name="Legler T.C."/>
            <person name="Scow K.M."/>
            <person name="Larimer F.W."/>
            <person name="Lucas S.M."/>
            <person name="Richardson P.M."/>
            <person name="Hristova K.R."/>
        </authorList>
    </citation>
    <scope>NUCLEOTIDE SEQUENCE [LARGE SCALE GENOMIC DNA]</scope>
    <source>
        <strain evidence="3">ATCC BAA-1232 / LMG 22953 / PM1</strain>
    </source>
</reference>
<dbReference type="HOGENOM" id="CLU_106645_0_0_4"/>
<dbReference type="CDD" id="cd07821">
    <property type="entry name" value="PYR_PYL_RCAR_like"/>
    <property type="match status" value="1"/>
</dbReference>
<dbReference type="Proteomes" id="UP000000366">
    <property type="component" value="Chromosome"/>
</dbReference>
<dbReference type="SUPFAM" id="SSF55961">
    <property type="entry name" value="Bet v1-like"/>
    <property type="match status" value="1"/>
</dbReference>
<feature type="signal peptide" evidence="1">
    <location>
        <begin position="1"/>
        <end position="23"/>
    </location>
</feature>